<dbReference type="Pfam" id="PF01266">
    <property type="entry name" value="DAO"/>
    <property type="match status" value="1"/>
</dbReference>
<dbReference type="Gene3D" id="3.50.50.60">
    <property type="entry name" value="FAD/NAD(P)-binding domain"/>
    <property type="match status" value="1"/>
</dbReference>
<dbReference type="InterPro" id="IPR006076">
    <property type="entry name" value="FAD-dep_OxRdtase"/>
</dbReference>
<reference evidence="2" key="1">
    <citation type="journal article" date="2015" name="Nature">
        <title>Complex archaea that bridge the gap between prokaryotes and eukaryotes.</title>
        <authorList>
            <person name="Spang A."/>
            <person name="Saw J.H."/>
            <person name="Jorgensen S.L."/>
            <person name="Zaremba-Niedzwiedzka K."/>
            <person name="Martijn J."/>
            <person name="Lind A.E."/>
            <person name="van Eijk R."/>
            <person name="Schleper C."/>
            <person name="Guy L."/>
            <person name="Ettema T.J."/>
        </authorList>
    </citation>
    <scope>NUCLEOTIDE SEQUENCE</scope>
</reference>
<dbReference type="AlphaFoldDB" id="A0A0F9HMC0"/>
<dbReference type="SUPFAM" id="SSF54373">
    <property type="entry name" value="FAD-linked reductases, C-terminal domain"/>
    <property type="match status" value="1"/>
</dbReference>
<feature type="non-terminal residue" evidence="2">
    <location>
        <position position="107"/>
    </location>
</feature>
<comment type="caution">
    <text evidence="2">The sequence shown here is derived from an EMBL/GenBank/DDBJ whole genome shotgun (WGS) entry which is preliminary data.</text>
</comment>
<dbReference type="InterPro" id="IPR036188">
    <property type="entry name" value="FAD/NAD-bd_sf"/>
</dbReference>
<dbReference type="Gene3D" id="3.30.9.10">
    <property type="entry name" value="D-Amino Acid Oxidase, subunit A, domain 2"/>
    <property type="match status" value="1"/>
</dbReference>
<proteinExistence type="predicted"/>
<feature type="domain" description="FAD dependent oxidoreductase" evidence="1">
    <location>
        <begin position="9"/>
        <end position="96"/>
    </location>
</feature>
<protein>
    <recommendedName>
        <fullName evidence="1">FAD dependent oxidoreductase domain-containing protein</fullName>
    </recommendedName>
</protein>
<gene>
    <name evidence="2" type="ORF">LCGC14_2046470</name>
</gene>
<sequence>MSIQFSSTREAIQNAAKITPITACVSLGKYATAQGELIWQKGDIACVHVVSATGNYARQTGRMVGLDIPSIPVQHQYIVTEPHPLLRERKAKGLPEMPVFRESDASY</sequence>
<organism evidence="2">
    <name type="scientific">marine sediment metagenome</name>
    <dbReference type="NCBI Taxonomy" id="412755"/>
    <lineage>
        <taxon>unclassified sequences</taxon>
        <taxon>metagenomes</taxon>
        <taxon>ecological metagenomes</taxon>
    </lineage>
</organism>
<accession>A0A0F9HMC0</accession>
<evidence type="ECO:0000313" key="2">
    <source>
        <dbReference type="EMBL" id="KKL76282.1"/>
    </source>
</evidence>
<evidence type="ECO:0000259" key="1">
    <source>
        <dbReference type="Pfam" id="PF01266"/>
    </source>
</evidence>
<name>A0A0F9HMC0_9ZZZZ</name>
<dbReference type="EMBL" id="LAZR01024096">
    <property type="protein sequence ID" value="KKL76282.1"/>
    <property type="molecule type" value="Genomic_DNA"/>
</dbReference>